<feature type="transmembrane region" description="Helical" evidence="1">
    <location>
        <begin position="7"/>
        <end position="25"/>
    </location>
</feature>
<protein>
    <recommendedName>
        <fullName evidence="4">Oxidoreductase</fullName>
    </recommendedName>
</protein>
<keyword evidence="1" id="KW-1133">Transmembrane helix</keyword>
<comment type="caution">
    <text evidence="2">The sequence shown here is derived from an EMBL/GenBank/DDBJ whole genome shotgun (WGS) entry which is preliminary data.</text>
</comment>
<gene>
    <name evidence="2" type="ORF">KHA99_20305</name>
</gene>
<dbReference type="Gene3D" id="2.130.10.10">
    <property type="entry name" value="YVTN repeat-like/Quinoprotein amine dehydrogenase"/>
    <property type="match status" value="1"/>
</dbReference>
<keyword evidence="3" id="KW-1185">Reference proteome</keyword>
<reference evidence="2" key="1">
    <citation type="submission" date="2021-05" db="EMBL/GenBank/DDBJ databases">
        <title>Novel Bacillus species.</title>
        <authorList>
            <person name="Liu G."/>
        </authorList>
    </citation>
    <scope>NUCLEOTIDE SEQUENCE</scope>
    <source>
        <strain evidence="2">FJAT-49825</strain>
    </source>
</reference>
<sequence>MKTTKSRLIIFSSILIVLFIIFQLFNGDHENPNTKPVEVKKEDINIKLPYTIQVEESDQKPETIAYRIWFDFMNQLESEGAIASKSFTRFTKLSGDENYFIAAVVFQVQLPEGTPKIDYGWGKMQDDRVVPNIVWKLSIKKEENLTYTLTNIERITDTQIGLPPVQMMEEYRKKAGIEEPSKSIKYEIKDDKLRVTYDGGEKWRVVPVAVENLLSSGLGGTDQQLMNGSYVITPEITAFVLNKGLTVLVSRDKGKSWNEVLVSDQLPSLRLRLLGFTSDKDGFLIVTGDKTMSWEAHFVFKTNDGGETWYNAGSVKDVYSLVTDGGFIDDQLGFISFGELRYEAQSPIPNLYRTIDGGANWERVEVPIPEEYQGYFTIAEIPTFHGTEGTLLVNQGPQGDYLGGKVLAKFTSQDQGKTWSFAGLVDPDGVLRDRKN</sequence>
<dbReference type="SUPFAM" id="SSF110296">
    <property type="entry name" value="Oligoxyloglucan reducing end-specific cellobiohydrolase"/>
    <property type="match status" value="1"/>
</dbReference>
<evidence type="ECO:0000313" key="3">
    <source>
        <dbReference type="Proteomes" id="UP000679749"/>
    </source>
</evidence>
<proteinExistence type="predicted"/>
<keyword evidence="1" id="KW-0472">Membrane</keyword>
<evidence type="ECO:0000313" key="2">
    <source>
        <dbReference type="EMBL" id="MBS4214794.1"/>
    </source>
</evidence>
<evidence type="ECO:0000256" key="1">
    <source>
        <dbReference type="SAM" id="Phobius"/>
    </source>
</evidence>
<keyword evidence="1" id="KW-0812">Transmembrane</keyword>
<dbReference type="CDD" id="cd15482">
    <property type="entry name" value="Sialidase_non-viral"/>
    <property type="match status" value="1"/>
</dbReference>
<dbReference type="EMBL" id="JAGYPF010000004">
    <property type="protein sequence ID" value="MBS4214794.1"/>
    <property type="molecule type" value="Genomic_DNA"/>
</dbReference>
<dbReference type="AlphaFoldDB" id="A0A942UCH7"/>
<evidence type="ECO:0008006" key="4">
    <source>
        <dbReference type="Google" id="ProtNLM"/>
    </source>
</evidence>
<dbReference type="Proteomes" id="UP000679749">
    <property type="component" value="Unassembled WGS sequence"/>
</dbReference>
<dbReference type="InterPro" id="IPR015943">
    <property type="entry name" value="WD40/YVTN_repeat-like_dom_sf"/>
</dbReference>
<dbReference type="RefSeq" id="WP_213119303.1">
    <property type="nucleotide sequence ID" value="NZ_JAGYPF010000004.1"/>
</dbReference>
<accession>A0A942UCH7</accession>
<name>A0A942UCH7_9BACI</name>
<organism evidence="2 3">
    <name type="scientific">Neobacillus rhizophilus</name>
    <dbReference type="NCBI Taxonomy" id="2833579"/>
    <lineage>
        <taxon>Bacteria</taxon>
        <taxon>Bacillati</taxon>
        <taxon>Bacillota</taxon>
        <taxon>Bacilli</taxon>
        <taxon>Bacillales</taxon>
        <taxon>Bacillaceae</taxon>
        <taxon>Neobacillus</taxon>
    </lineage>
</organism>